<organism evidence="3 4">
    <name type="scientific">Marinobacter halodurans</name>
    <dbReference type="NCBI Taxonomy" id="2528979"/>
    <lineage>
        <taxon>Bacteria</taxon>
        <taxon>Pseudomonadati</taxon>
        <taxon>Pseudomonadota</taxon>
        <taxon>Gammaproteobacteria</taxon>
        <taxon>Pseudomonadales</taxon>
        <taxon>Marinobacteraceae</taxon>
        <taxon>Marinobacter</taxon>
    </lineage>
</organism>
<reference evidence="3 4" key="1">
    <citation type="submission" date="2019-02" db="EMBL/GenBank/DDBJ databases">
        <title>Marinobacter halodurans sp. nov., a marine bacterium isolated from sea tidal flat.</title>
        <authorList>
            <person name="Yoo Y."/>
            <person name="Lee D.W."/>
            <person name="Kim B.S."/>
            <person name="Kim J.-J."/>
        </authorList>
    </citation>
    <scope>NUCLEOTIDE SEQUENCE [LARGE SCALE GENOMIC DNA]</scope>
    <source>
        <strain evidence="3 4">YJ-S3-2</strain>
    </source>
</reference>
<feature type="compositionally biased region" description="Polar residues" evidence="2">
    <location>
        <begin position="13"/>
        <end position="24"/>
    </location>
</feature>
<protein>
    <submittedName>
        <fullName evidence="3">Uncharacterized protein</fullName>
    </submittedName>
</protein>
<keyword evidence="4" id="KW-1185">Reference proteome</keyword>
<dbReference type="EMBL" id="SJDL01000028">
    <property type="protein sequence ID" value="TBW52220.1"/>
    <property type="molecule type" value="Genomic_DNA"/>
</dbReference>
<feature type="compositionally biased region" description="Basic and acidic residues" evidence="2">
    <location>
        <begin position="242"/>
        <end position="255"/>
    </location>
</feature>
<accession>A0ABY1ZH63</accession>
<proteinExistence type="predicted"/>
<dbReference type="RefSeq" id="WP_131482966.1">
    <property type="nucleotide sequence ID" value="NZ_SJDL01000028.1"/>
</dbReference>
<gene>
    <name evidence="3" type="ORF">EZI54_16405</name>
</gene>
<evidence type="ECO:0000256" key="2">
    <source>
        <dbReference type="SAM" id="MobiDB-lite"/>
    </source>
</evidence>
<keyword evidence="1" id="KW-0175">Coiled coil</keyword>
<feature type="region of interest" description="Disordered" evidence="2">
    <location>
        <begin position="227"/>
        <end position="267"/>
    </location>
</feature>
<name>A0ABY1ZH63_9GAMM</name>
<evidence type="ECO:0000313" key="3">
    <source>
        <dbReference type="EMBL" id="TBW52220.1"/>
    </source>
</evidence>
<sequence>MDTDRILNPAQAAATNSKRTEKMSSNLKTIQNLAASVRDSLASLKPSSGLDDLDTIAKERAVLREKLDLLADAESAERDRLEAEEAAAKEKQRRLLLESVAGKAEAAAGNYQQLTDRAASLVSELVTVLAEREQAFSRQAVGLTGPEASDLLTSDEQRELLDKLDRSTVGIYPGDFANTWAEAVAKACASDTRLRRKLSDLVKDAGQYQDKPLSGARPVLIEAARKLAEHPPKIRTASPVRQETKPGGERYEVDLRSPGPVVDLNAG</sequence>
<dbReference type="Proteomes" id="UP000313645">
    <property type="component" value="Unassembled WGS sequence"/>
</dbReference>
<feature type="region of interest" description="Disordered" evidence="2">
    <location>
        <begin position="1"/>
        <end position="24"/>
    </location>
</feature>
<comment type="caution">
    <text evidence="3">The sequence shown here is derived from an EMBL/GenBank/DDBJ whole genome shotgun (WGS) entry which is preliminary data.</text>
</comment>
<evidence type="ECO:0000256" key="1">
    <source>
        <dbReference type="SAM" id="Coils"/>
    </source>
</evidence>
<feature type="coiled-coil region" evidence="1">
    <location>
        <begin position="64"/>
        <end position="98"/>
    </location>
</feature>
<evidence type="ECO:0000313" key="4">
    <source>
        <dbReference type="Proteomes" id="UP000313645"/>
    </source>
</evidence>